<dbReference type="Proteomes" id="UP001230156">
    <property type="component" value="Unassembled WGS sequence"/>
</dbReference>
<dbReference type="InterPro" id="IPR021335">
    <property type="entry name" value="DUF2948"/>
</dbReference>
<organism evidence="1 2">
    <name type="scientific">Dongia sedimenti</name>
    <dbReference type="NCBI Taxonomy" id="3064282"/>
    <lineage>
        <taxon>Bacteria</taxon>
        <taxon>Pseudomonadati</taxon>
        <taxon>Pseudomonadota</taxon>
        <taxon>Alphaproteobacteria</taxon>
        <taxon>Rhodospirillales</taxon>
        <taxon>Dongiaceae</taxon>
        <taxon>Dongia</taxon>
    </lineage>
</organism>
<dbReference type="Pfam" id="PF11164">
    <property type="entry name" value="DUF2948"/>
    <property type="match status" value="1"/>
</dbReference>
<proteinExistence type="predicted"/>
<accession>A0ABU0YJ62</accession>
<protein>
    <submittedName>
        <fullName evidence="1">DUF2948 family protein</fullName>
    </submittedName>
</protein>
<dbReference type="RefSeq" id="WP_379955195.1">
    <property type="nucleotide sequence ID" value="NZ_JAUYVI010000003.1"/>
</dbReference>
<name>A0ABU0YJ62_9PROT</name>
<evidence type="ECO:0000313" key="1">
    <source>
        <dbReference type="EMBL" id="MDQ7247759.1"/>
    </source>
</evidence>
<dbReference type="EMBL" id="JAUYVI010000003">
    <property type="protein sequence ID" value="MDQ7247759.1"/>
    <property type="molecule type" value="Genomic_DNA"/>
</dbReference>
<evidence type="ECO:0000313" key="2">
    <source>
        <dbReference type="Proteomes" id="UP001230156"/>
    </source>
</evidence>
<keyword evidence="2" id="KW-1185">Reference proteome</keyword>
<comment type="caution">
    <text evidence="1">The sequence shown here is derived from an EMBL/GenBank/DDBJ whole genome shotgun (WGS) entry which is preliminary data.</text>
</comment>
<gene>
    <name evidence="1" type="ORF">Q8A70_08780</name>
</gene>
<sequence>MAEAQPIRLMAKDAEDLAVVASCLQDALVPLAEMRFLKDEKRFVMLVNRFRWERADATKGNGGGDASFADAGAANQRINSGLCIDRVIAVRSRGIDREKPAKFLPLMTLALDGPHVLNLVFSGGGVIQLEIEAPSVFLQDFGEAWPTQWRPDHDKATGEVKGAR</sequence>
<reference evidence="2" key="1">
    <citation type="submission" date="2023-08" db="EMBL/GenBank/DDBJ databases">
        <title>Rhodospirillaceae gen. nov., a novel taxon isolated from the Yangtze River Yuezi River estuary sludge.</title>
        <authorList>
            <person name="Ruan L."/>
        </authorList>
    </citation>
    <scope>NUCLEOTIDE SEQUENCE [LARGE SCALE GENOMIC DNA]</scope>
    <source>
        <strain evidence="2">R-7</strain>
    </source>
</reference>